<evidence type="ECO:0000313" key="2">
    <source>
        <dbReference type="EMBL" id="XAY04230.1"/>
    </source>
</evidence>
<dbReference type="EMBL" id="CP114014">
    <property type="protein sequence ID" value="XAY04230.1"/>
    <property type="molecule type" value="Genomic_DNA"/>
</dbReference>
<dbReference type="KEGG" id="parq:DSM112329_01060"/>
<accession>A0AAU7ARA9</accession>
<feature type="signal peptide" evidence="1">
    <location>
        <begin position="1"/>
        <end position="27"/>
    </location>
</feature>
<evidence type="ECO:0000256" key="1">
    <source>
        <dbReference type="SAM" id="SignalP"/>
    </source>
</evidence>
<name>A0AAU7ARA9_9ACTN</name>
<dbReference type="RefSeq" id="WP_354700773.1">
    <property type="nucleotide sequence ID" value="NZ_CP114014.1"/>
</dbReference>
<proteinExistence type="predicted"/>
<reference evidence="2" key="1">
    <citation type="submission" date="2022-12" db="EMBL/GenBank/DDBJ databases">
        <title>Paraconexibacter alkalitolerans sp. nov. and Baekduia alba sp. nov., isolated from soil and emended description of the genera Paraconexibacter (Chun et al., 2020) and Baekduia (An et al., 2020).</title>
        <authorList>
            <person name="Vieira S."/>
            <person name="Huber K.J."/>
            <person name="Geppert A."/>
            <person name="Wolf J."/>
            <person name="Neumann-Schaal M."/>
            <person name="Muesken M."/>
            <person name="Overmann J."/>
        </authorList>
    </citation>
    <scope>NUCLEOTIDE SEQUENCE</scope>
    <source>
        <strain evidence="2">AEG42_29</strain>
    </source>
</reference>
<keyword evidence="1" id="KW-0732">Signal</keyword>
<dbReference type="AlphaFoldDB" id="A0AAU7ARA9"/>
<feature type="chain" id="PRO_5043997409" description="DUF5667 domain-containing protein" evidence="1">
    <location>
        <begin position="28"/>
        <end position="277"/>
    </location>
</feature>
<sequence length="277" mass="28468">MPVPRQFPVAAVLAAASAALVPSVADAATLTGTVVGRPSVAGQRIVVPVLLSAGGEKAAGAALARVVVPRTGGLRAPNVRLKPDDLRIGDRVTAAVPRVTARPQARTLRITRRSATPSFARMDSQRTTVTAGVKRGIAQAQKIIAAPTSVLDPDRPAASNFELREQLRSVRTDLNLLIADLRTTGAGLDAAVTQIVASRPAKGARRAAVERQQAKVLAGLGADATSARDAAKALDDAVAELDEAMNAVGTPSAEPLPVEGVTAVSSVLYAILDLLRG</sequence>
<evidence type="ECO:0008006" key="3">
    <source>
        <dbReference type="Google" id="ProtNLM"/>
    </source>
</evidence>
<organism evidence="2">
    <name type="scientific">Paraconexibacter sp. AEG42_29</name>
    <dbReference type="NCBI Taxonomy" id="2997339"/>
    <lineage>
        <taxon>Bacteria</taxon>
        <taxon>Bacillati</taxon>
        <taxon>Actinomycetota</taxon>
        <taxon>Thermoleophilia</taxon>
        <taxon>Solirubrobacterales</taxon>
        <taxon>Paraconexibacteraceae</taxon>
        <taxon>Paraconexibacter</taxon>
    </lineage>
</organism>
<gene>
    <name evidence="2" type="ORF">DSM112329_01060</name>
</gene>
<protein>
    <recommendedName>
        <fullName evidence="3">DUF5667 domain-containing protein</fullName>
    </recommendedName>
</protein>